<dbReference type="EMBL" id="CP017305">
    <property type="protein sequence ID" value="AOS85046.1"/>
    <property type="molecule type" value="Genomic_DNA"/>
</dbReference>
<evidence type="ECO:0000256" key="17">
    <source>
        <dbReference type="ARBA" id="ARBA00025280"/>
    </source>
</evidence>
<evidence type="ECO:0000313" key="22">
    <source>
        <dbReference type="Proteomes" id="UP000095185"/>
    </source>
</evidence>
<dbReference type="Pfam" id="PF01039">
    <property type="entry name" value="Carboxyl_trans"/>
    <property type="match status" value="1"/>
</dbReference>
<evidence type="ECO:0000256" key="6">
    <source>
        <dbReference type="ARBA" id="ARBA00011664"/>
    </source>
</evidence>
<comment type="function">
    <text evidence="17">Component of the acetyl coenzyme A carboxylase (ACC) complex. Biotin carboxylase (BC) catalyzes the carboxylation of biotin on its carrier protein (BCCP) and then the CO(2) group is transferred by the transcarboxylase to acetyl-CoA to form malonyl-CoA.</text>
</comment>
<dbReference type="PROSITE" id="PS50989">
    <property type="entry name" value="COA_CT_CTER"/>
    <property type="match status" value="1"/>
</dbReference>
<dbReference type="AlphaFoldDB" id="A0A1D8D1M8"/>
<dbReference type="GO" id="GO:2001295">
    <property type="term" value="P:malonyl-CoA biosynthetic process"/>
    <property type="evidence" value="ECO:0007669"/>
    <property type="project" value="UniProtKB-UniPathway"/>
</dbReference>
<comment type="cofactor">
    <cofactor evidence="1">
        <name>Zn(2+)</name>
        <dbReference type="ChEBI" id="CHEBI:29105"/>
    </cofactor>
</comment>
<keyword evidence="16" id="KW-0275">Fatty acid biosynthesis</keyword>
<keyword evidence="11 21" id="KW-0808">Transferase</keyword>
<feature type="domain" description="CoA carboxyltransferase N-terminal" evidence="19">
    <location>
        <begin position="335"/>
        <end position="594"/>
    </location>
</feature>
<dbReference type="RefSeq" id="WP_069811506.1">
    <property type="nucleotide sequence ID" value="NZ_CP017305.1"/>
</dbReference>
<dbReference type="InterPro" id="IPR029045">
    <property type="entry name" value="ClpP/crotonase-like_dom_sf"/>
</dbReference>
<dbReference type="InterPro" id="IPR034733">
    <property type="entry name" value="AcCoA_carboxyl_beta"/>
</dbReference>
<evidence type="ECO:0000256" key="15">
    <source>
        <dbReference type="ARBA" id="ARBA00023098"/>
    </source>
</evidence>
<keyword evidence="9" id="KW-0963">Cytoplasm</keyword>
<evidence type="ECO:0000256" key="10">
    <source>
        <dbReference type="ARBA" id="ARBA00022516"/>
    </source>
</evidence>
<dbReference type="SUPFAM" id="SSF52096">
    <property type="entry name" value="ClpP/crotonase"/>
    <property type="match status" value="2"/>
</dbReference>
<comment type="similarity">
    <text evidence="5">In the N-terminal section; belongs to the AccD/PCCB family.</text>
</comment>
<dbReference type="STRING" id="274537.BIU88_07130"/>
<accession>A0A1D8D1M8</accession>
<protein>
    <recommendedName>
        <fullName evidence="8">Acetyl-coenzyme A carboxylase carboxyl transferase subunits beta/alpha</fullName>
        <ecNumber evidence="7">2.1.3.15</ecNumber>
    </recommendedName>
</protein>
<dbReference type="GO" id="GO:0003989">
    <property type="term" value="F:acetyl-CoA carboxylase activity"/>
    <property type="evidence" value="ECO:0007669"/>
    <property type="project" value="InterPro"/>
</dbReference>
<evidence type="ECO:0000256" key="16">
    <source>
        <dbReference type="ARBA" id="ARBA00023160"/>
    </source>
</evidence>
<name>A0A1D8D1M8_CHLLM</name>
<dbReference type="GO" id="GO:0009317">
    <property type="term" value="C:acetyl-CoA carboxylase complex"/>
    <property type="evidence" value="ECO:0007669"/>
    <property type="project" value="InterPro"/>
</dbReference>
<dbReference type="PANTHER" id="PTHR42853">
    <property type="entry name" value="ACETYL-COENZYME A CARBOXYLASE CARBOXYL TRANSFERASE SUBUNIT ALPHA"/>
    <property type="match status" value="1"/>
</dbReference>
<dbReference type="PROSITE" id="PS50980">
    <property type="entry name" value="COA_CT_NTER"/>
    <property type="match status" value="1"/>
</dbReference>
<evidence type="ECO:0000256" key="12">
    <source>
        <dbReference type="ARBA" id="ARBA00022741"/>
    </source>
</evidence>
<evidence type="ECO:0000256" key="4">
    <source>
        <dbReference type="ARBA" id="ARBA00006276"/>
    </source>
</evidence>
<keyword evidence="12" id="KW-0547">Nucleotide-binding</keyword>
<dbReference type="GO" id="GO:0016743">
    <property type="term" value="F:carboxyl- or carbamoyltransferase activity"/>
    <property type="evidence" value="ECO:0007669"/>
    <property type="project" value="InterPro"/>
</dbReference>
<dbReference type="UniPathway" id="UPA00655">
    <property type="reaction ID" value="UER00711"/>
</dbReference>
<dbReference type="InterPro" id="IPR011762">
    <property type="entry name" value="COA_CT_N"/>
</dbReference>
<sequence length="594" mass="65922">MKHFFLPFEKTKGFSYSASSIERLSEYEKYQLSFHPERPKYLDYLAVFDNVEECLSSDLHGSCLIQTHRGELRRNGAAWPVMLIGQQSGPTSDFGELTRIMQDQAEVKKWNHGMPTPAAYAKAVEAIAIAEREGRTVITVIDTAGADPTEESETGGIAWKIGRCMQALAEATVPTISVIINRGCSGGAIALTGCDAVLAMEYSTYLVISPEACSSILFRTRDKANLAAEISQITSKEGLNNGIVDELIPEPAGPAHRFKNEALESFREVVGLWIEAFAKAPAESLQERRIERWQKIGQWETTTEEAIACYEKRVSGFIAKPEENLFIPRHKRCRNGEKRPVVDPVLYSKLLANNFVCCICGFRYTRLTAHDYIDLLLDENSFAEHTETRYIVDRDILGFPEYADKLREAREKNGMTTALITGDGKIDGKEVVLCATSFGFLGGSFCMSTGEKIWRASRIAIEKRRPLIIQAAGGGARMHEGCSSMVSIPKIHLALSLVEQAGLPVITIVTDPTLGGVAIGFGSRGIRIFEHNAGNIGFSGKRVIEQYTGKKTSKEFQTTNWLQTKGIVDMVAHPLELKNRIVEIIDNRTQRRNT</sequence>
<evidence type="ECO:0000259" key="19">
    <source>
        <dbReference type="PROSITE" id="PS50980"/>
    </source>
</evidence>
<dbReference type="Gene3D" id="3.90.226.10">
    <property type="entry name" value="2-enoyl-CoA Hydratase, Chain A, domain 1"/>
    <property type="match status" value="2"/>
</dbReference>
<keyword evidence="22" id="KW-1185">Reference proteome</keyword>
<comment type="subunit">
    <text evidence="6">Acetyl-CoA carboxylase is a heterotetramer composed of biotin carboxyl carrier protein (AccB), biotin carboxylase (AccC) and two subunits of ACCase subunit beta/alpha.</text>
</comment>
<comment type="subcellular location">
    <subcellularLocation>
        <location evidence="2">Cytoplasm</location>
    </subcellularLocation>
</comment>
<dbReference type="GO" id="GO:0005524">
    <property type="term" value="F:ATP binding"/>
    <property type="evidence" value="ECO:0007669"/>
    <property type="project" value="UniProtKB-KW"/>
</dbReference>
<evidence type="ECO:0000256" key="11">
    <source>
        <dbReference type="ARBA" id="ARBA00022679"/>
    </source>
</evidence>
<dbReference type="GO" id="GO:0006633">
    <property type="term" value="P:fatty acid biosynthetic process"/>
    <property type="evidence" value="ECO:0007669"/>
    <property type="project" value="UniProtKB-KW"/>
</dbReference>
<dbReference type="InterPro" id="IPR000438">
    <property type="entry name" value="Acetyl_CoA_COase_Trfase_b_su"/>
</dbReference>
<evidence type="ECO:0000256" key="13">
    <source>
        <dbReference type="ARBA" id="ARBA00022832"/>
    </source>
</evidence>
<evidence type="ECO:0000256" key="2">
    <source>
        <dbReference type="ARBA" id="ARBA00004496"/>
    </source>
</evidence>
<dbReference type="Pfam" id="PF03255">
    <property type="entry name" value="ACCA"/>
    <property type="match status" value="1"/>
</dbReference>
<feature type="domain" description="CoA carboxyltransferase C-terminal" evidence="20">
    <location>
        <begin position="16"/>
        <end position="268"/>
    </location>
</feature>
<gene>
    <name evidence="21" type="ORF">BIU88_07130</name>
</gene>
<dbReference type="EC" id="2.1.3.15" evidence="7"/>
<proteinExistence type="inferred from homology"/>
<keyword evidence="14" id="KW-0067">ATP-binding</keyword>
<evidence type="ECO:0000256" key="7">
    <source>
        <dbReference type="ARBA" id="ARBA00011883"/>
    </source>
</evidence>
<comment type="pathway">
    <text evidence="3">Lipid metabolism; malonyl-CoA biosynthesis; malonyl-CoA from acetyl-CoA: step 1/1.</text>
</comment>
<evidence type="ECO:0000256" key="5">
    <source>
        <dbReference type="ARBA" id="ARBA00010284"/>
    </source>
</evidence>
<keyword evidence="10" id="KW-0444">Lipid biosynthesis</keyword>
<organism evidence="21 22">
    <name type="scientific">Chlorobaculum limnaeum</name>
    <dbReference type="NCBI Taxonomy" id="274537"/>
    <lineage>
        <taxon>Bacteria</taxon>
        <taxon>Pseudomonadati</taxon>
        <taxon>Chlorobiota</taxon>
        <taxon>Chlorobiia</taxon>
        <taxon>Chlorobiales</taxon>
        <taxon>Chlorobiaceae</taxon>
        <taxon>Chlorobaculum</taxon>
    </lineage>
</organism>
<dbReference type="Proteomes" id="UP000095185">
    <property type="component" value="Chromosome"/>
</dbReference>
<keyword evidence="13" id="KW-0276">Fatty acid metabolism</keyword>
<evidence type="ECO:0000259" key="20">
    <source>
        <dbReference type="PROSITE" id="PS50989"/>
    </source>
</evidence>
<dbReference type="KEGG" id="clz:BIU88_07130"/>
<reference evidence="21" key="1">
    <citation type="submission" date="2016-09" db="EMBL/GenBank/DDBJ databases">
        <title>Genome sequence of Chlorobaculum limnaeum.</title>
        <authorList>
            <person name="Liu Z."/>
            <person name="Tank M."/>
            <person name="Bryant D.A."/>
        </authorList>
    </citation>
    <scope>NUCLEOTIDE SEQUENCE [LARGE SCALE GENOMIC DNA]</scope>
    <source>
        <strain evidence="21">DSM 1677</strain>
    </source>
</reference>
<dbReference type="InterPro" id="IPR011763">
    <property type="entry name" value="COA_CT_C"/>
</dbReference>
<evidence type="ECO:0000256" key="18">
    <source>
        <dbReference type="ARBA" id="ARBA00049152"/>
    </source>
</evidence>
<dbReference type="InterPro" id="IPR001095">
    <property type="entry name" value="Acetyl_CoA_COase_a_su"/>
</dbReference>
<evidence type="ECO:0000256" key="1">
    <source>
        <dbReference type="ARBA" id="ARBA00001947"/>
    </source>
</evidence>
<evidence type="ECO:0000313" key="21">
    <source>
        <dbReference type="EMBL" id="AOS85046.1"/>
    </source>
</evidence>
<evidence type="ECO:0000256" key="14">
    <source>
        <dbReference type="ARBA" id="ARBA00022840"/>
    </source>
</evidence>
<comment type="similarity">
    <text evidence="4">In the C-terminal section; belongs to the AccA family.</text>
</comment>
<dbReference type="PANTHER" id="PTHR42853:SF3">
    <property type="entry name" value="ACETYL-COENZYME A CARBOXYLASE CARBOXYL TRANSFERASE SUBUNIT ALPHA, CHLOROPLASTIC"/>
    <property type="match status" value="1"/>
</dbReference>
<evidence type="ECO:0000256" key="8">
    <source>
        <dbReference type="ARBA" id="ARBA00018312"/>
    </source>
</evidence>
<keyword evidence="15" id="KW-0443">Lipid metabolism</keyword>
<comment type="catalytic activity">
    <reaction evidence="18">
        <text>N(6)-carboxybiotinyl-L-lysyl-[protein] + acetyl-CoA = N(6)-biotinyl-L-lysyl-[protein] + malonyl-CoA</text>
        <dbReference type="Rhea" id="RHEA:54728"/>
        <dbReference type="Rhea" id="RHEA-COMP:10505"/>
        <dbReference type="Rhea" id="RHEA-COMP:10506"/>
        <dbReference type="ChEBI" id="CHEBI:57288"/>
        <dbReference type="ChEBI" id="CHEBI:57384"/>
        <dbReference type="ChEBI" id="CHEBI:83144"/>
        <dbReference type="ChEBI" id="CHEBI:83145"/>
        <dbReference type="EC" id="2.1.3.15"/>
    </reaction>
</comment>
<evidence type="ECO:0000256" key="9">
    <source>
        <dbReference type="ARBA" id="ARBA00022490"/>
    </source>
</evidence>
<dbReference type="PRINTS" id="PR01070">
    <property type="entry name" value="ACCCTRFRASEB"/>
</dbReference>
<evidence type="ECO:0000256" key="3">
    <source>
        <dbReference type="ARBA" id="ARBA00004956"/>
    </source>
</evidence>